<evidence type="ECO:0000259" key="14">
    <source>
        <dbReference type="PROSITE" id="PS50262"/>
    </source>
</evidence>
<dbReference type="PANTHER" id="PTHR26452">
    <property type="entry name" value="OLFACTORY RECEPTOR"/>
    <property type="match status" value="1"/>
</dbReference>
<dbReference type="Proteomes" id="UP000694390">
    <property type="component" value="Unassembled WGS sequence"/>
</dbReference>
<dbReference type="InterPro" id="IPR017452">
    <property type="entry name" value="GPCR_Rhodpsn_7TM"/>
</dbReference>
<evidence type="ECO:0000256" key="10">
    <source>
        <dbReference type="ARBA" id="ARBA00023170"/>
    </source>
</evidence>
<evidence type="ECO:0000313" key="16">
    <source>
        <dbReference type="Proteomes" id="UP000694390"/>
    </source>
</evidence>
<evidence type="ECO:0000256" key="4">
    <source>
        <dbReference type="ARBA" id="ARBA00022606"/>
    </source>
</evidence>
<comment type="subcellular location">
    <subcellularLocation>
        <location evidence="2 13">Cell membrane</location>
        <topology evidence="2 13">Multi-pass membrane protein</topology>
    </subcellularLocation>
</comment>
<feature type="domain" description="G-protein coupled receptors family 1 profile" evidence="14">
    <location>
        <begin position="41"/>
        <end position="290"/>
    </location>
</feature>
<comment type="function">
    <text evidence="1">Odorant receptor.</text>
</comment>
<dbReference type="Gene3D" id="1.20.1070.10">
    <property type="entry name" value="Rhodopsin 7-helix transmembrane proteins"/>
    <property type="match status" value="1"/>
</dbReference>
<dbReference type="OrthoDB" id="9836137at2759"/>
<keyword evidence="7 13" id="KW-1133">Transmembrane helix</keyword>
<dbReference type="GO" id="GO:0004984">
    <property type="term" value="F:olfactory receptor activity"/>
    <property type="evidence" value="ECO:0007669"/>
    <property type="project" value="InterPro"/>
</dbReference>
<evidence type="ECO:0000256" key="1">
    <source>
        <dbReference type="ARBA" id="ARBA00002936"/>
    </source>
</evidence>
<name>A0A8C4WM53_9SAUR</name>
<evidence type="ECO:0000313" key="15">
    <source>
        <dbReference type="Ensembl" id="ENSGEVP00005019473.1"/>
    </source>
</evidence>
<evidence type="ECO:0000256" key="12">
    <source>
        <dbReference type="RuleBase" id="RU000688"/>
    </source>
</evidence>
<keyword evidence="6 13" id="KW-0552">Olfaction</keyword>
<evidence type="ECO:0000256" key="5">
    <source>
        <dbReference type="ARBA" id="ARBA00022692"/>
    </source>
</evidence>
<dbReference type="SUPFAM" id="SSF81321">
    <property type="entry name" value="Family A G protein-coupled receptor-like"/>
    <property type="match status" value="1"/>
</dbReference>
<dbReference type="AlphaFoldDB" id="A0A8C4WM53"/>
<reference evidence="15" key="2">
    <citation type="submission" date="2025-09" db="UniProtKB">
        <authorList>
            <consortium name="Ensembl"/>
        </authorList>
    </citation>
    <scope>IDENTIFICATION</scope>
</reference>
<organism evidence="15 16">
    <name type="scientific">Gopherus evgoodei</name>
    <name type="common">Goodes thornscrub tortoise</name>
    <dbReference type="NCBI Taxonomy" id="1825980"/>
    <lineage>
        <taxon>Eukaryota</taxon>
        <taxon>Metazoa</taxon>
        <taxon>Chordata</taxon>
        <taxon>Craniata</taxon>
        <taxon>Vertebrata</taxon>
        <taxon>Euteleostomi</taxon>
        <taxon>Archelosauria</taxon>
        <taxon>Testudinata</taxon>
        <taxon>Testudines</taxon>
        <taxon>Cryptodira</taxon>
        <taxon>Durocryptodira</taxon>
        <taxon>Testudinoidea</taxon>
        <taxon>Testudinidae</taxon>
        <taxon>Gopherus</taxon>
    </lineage>
</organism>
<evidence type="ECO:0000256" key="7">
    <source>
        <dbReference type="ARBA" id="ARBA00022989"/>
    </source>
</evidence>
<keyword evidence="5 12" id="KW-0812">Transmembrane</keyword>
<dbReference type="InterPro" id="IPR050516">
    <property type="entry name" value="Olfactory_GPCR"/>
</dbReference>
<dbReference type="InterPro" id="IPR000725">
    <property type="entry name" value="Olfact_rcpt"/>
</dbReference>
<sequence length="319" mass="35873">IIMANQTIMNEFFLMPFSDVRKLQLLHFVVFLFIYIVSLSGNLSIIMAITLDCHLHTPMYSFLRNLSFLDICFISVTVPKSFINSLMNSSSISFQGCVAQLFLFMSFLATELFLLTIMAFDRYVAICNPLHYAMIINKRRCVKLACGSWVGGGLYSALHTANTFSSPFCGSIINQFFCDIQPLLRISCSESHTGEIALIVFGVCLASSCFALITLSYVQIFSTVQKIPSMEVEGRHKAFSTCLPHLTVVLLFLGNGIFSYMMPTSASAFEQYLMAMFYSVVPPLINPIIYSLRNQEIKMALGRVLRKILLQKKAMDTPF</sequence>
<dbReference type="FunFam" id="1.20.1070.10:FF:000037">
    <property type="entry name" value="Olfactory receptor"/>
    <property type="match status" value="1"/>
</dbReference>
<dbReference type="GO" id="GO:0004930">
    <property type="term" value="F:G protein-coupled receptor activity"/>
    <property type="evidence" value="ECO:0007669"/>
    <property type="project" value="UniProtKB-KW"/>
</dbReference>
<feature type="transmembrane region" description="Helical" evidence="13">
    <location>
        <begin position="141"/>
        <end position="158"/>
    </location>
</feature>
<keyword evidence="3 13" id="KW-1003">Cell membrane</keyword>
<keyword evidence="4 13" id="KW-0716">Sensory transduction</keyword>
<feature type="transmembrane region" description="Helical" evidence="13">
    <location>
        <begin position="196"/>
        <end position="218"/>
    </location>
</feature>
<keyword evidence="16" id="KW-1185">Reference proteome</keyword>
<comment type="similarity">
    <text evidence="12">Belongs to the G-protein coupled receptor 1 family.</text>
</comment>
<dbReference type="PROSITE" id="PS00237">
    <property type="entry name" value="G_PROTEIN_RECEP_F1_1"/>
    <property type="match status" value="1"/>
</dbReference>
<feature type="transmembrane region" description="Helical" evidence="13">
    <location>
        <begin position="25"/>
        <end position="49"/>
    </location>
</feature>
<dbReference type="GO" id="GO:0005886">
    <property type="term" value="C:plasma membrane"/>
    <property type="evidence" value="ECO:0007669"/>
    <property type="project" value="UniProtKB-SubCell"/>
</dbReference>
<evidence type="ECO:0000256" key="13">
    <source>
        <dbReference type="RuleBase" id="RU363047"/>
    </source>
</evidence>
<dbReference type="PROSITE" id="PS50262">
    <property type="entry name" value="G_PROTEIN_RECEP_F1_2"/>
    <property type="match status" value="1"/>
</dbReference>
<keyword evidence="9 13" id="KW-0472">Membrane</keyword>
<keyword evidence="10 12" id="KW-0675">Receptor</keyword>
<evidence type="ECO:0000256" key="8">
    <source>
        <dbReference type="ARBA" id="ARBA00023040"/>
    </source>
</evidence>
<dbReference type="Pfam" id="PF13853">
    <property type="entry name" value="7tm_4"/>
    <property type="match status" value="1"/>
</dbReference>
<protein>
    <recommendedName>
        <fullName evidence="13">Olfactory receptor</fullName>
    </recommendedName>
</protein>
<evidence type="ECO:0000256" key="9">
    <source>
        <dbReference type="ARBA" id="ARBA00023136"/>
    </source>
</evidence>
<accession>A0A8C4WM53</accession>
<proteinExistence type="inferred from homology"/>
<dbReference type="PRINTS" id="PR00237">
    <property type="entry name" value="GPCRRHODOPSN"/>
</dbReference>
<evidence type="ECO:0000256" key="6">
    <source>
        <dbReference type="ARBA" id="ARBA00022725"/>
    </source>
</evidence>
<dbReference type="GeneTree" id="ENSGT01050000244828"/>
<evidence type="ECO:0000256" key="2">
    <source>
        <dbReference type="ARBA" id="ARBA00004651"/>
    </source>
</evidence>
<feature type="transmembrane region" description="Helical" evidence="13">
    <location>
        <begin position="238"/>
        <end position="260"/>
    </location>
</feature>
<dbReference type="InterPro" id="IPR000276">
    <property type="entry name" value="GPCR_Rhodpsn"/>
</dbReference>
<evidence type="ECO:0000256" key="11">
    <source>
        <dbReference type="ARBA" id="ARBA00023224"/>
    </source>
</evidence>
<reference evidence="15" key="1">
    <citation type="submission" date="2025-08" db="UniProtKB">
        <authorList>
            <consortium name="Ensembl"/>
        </authorList>
    </citation>
    <scope>IDENTIFICATION</scope>
</reference>
<dbReference type="PRINTS" id="PR00245">
    <property type="entry name" value="OLFACTORYR"/>
</dbReference>
<dbReference type="CDD" id="cd15227">
    <property type="entry name" value="7tmA_OR14-like"/>
    <property type="match status" value="1"/>
</dbReference>
<dbReference type="Ensembl" id="ENSGEVT00005020453.1">
    <property type="protein sequence ID" value="ENSGEVP00005019473.1"/>
    <property type="gene ID" value="ENSGEVG00005013821.1"/>
</dbReference>
<feature type="transmembrane region" description="Helical" evidence="13">
    <location>
        <begin position="272"/>
        <end position="292"/>
    </location>
</feature>
<evidence type="ECO:0000256" key="3">
    <source>
        <dbReference type="ARBA" id="ARBA00022475"/>
    </source>
</evidence>
<keyword evidence="8 12" id="KW-0297">G-protein coupled receptor</keyword>
<feature type="transmembrane region" description="Helical" evidence="13">
    <location>
        <begin position="98"/>
        <end position="120"/>
    </location>
</feature>
<keyword evidence="11 12" id="KW-0807">Transducer</keyword>